<dbReference type="RefSeq" id="WP_265687129.1">
    <property type="nucleotide sequence ID" value="NZ_JAKRRX010000029.1"/>
</dbReference>
<protein>
    <submittedName>
        <fullName evidence="4">Sulfotransferase domain-containing protein</fullName>
    </submittedName>
</protein>
<evidence type="ECO:0000313" key="4">
    <source>
        <dbReference type="EMBL" id="MCW8333619.1"/>
    </source>
</evidence>
<organism evidence="4 5">
    <name type="scientific">Vibrio paucivorans</name>
    <dbReference type="NCBI Taxonomy" id="2829489"/>
    <lineage>
        <taxon>Bacteria</taxon>
        <taxon>Pseudomonadati</taxon>
        <taxon>Pseudomonadota</taxon>
        <taxon>Gammaproteobacteria</taxon>
        <taxon>Vibrionales</taxon>
        <taxon>Vibrionaceae</taxon>
        <taxon>Vibrio</taxon>
    </lineage>
</organism>
<reference evidence="4" key="1">
    <citation type="submission" date="2022-02" db="EMBL/GenBank/DDBJ databases">
        <title>Vibrio sp. nov., a new bacterium isolated from Bohai sea, China.</title>
        <authorList>
            <person name="Yuan Y."/>
        </authorList>
    </citation>
    <scope>NUCLEOTIDE SEQUENCE</scope>
    <source>
        <strain evidence="4">DBSS07</strain>
    </source>
</reference>
<gene>
    <name evidence="4" type="ORF">MD483_07260</name>
</gene>
<evidence type="ECO:0000313" key="5">
    <source>
        <dbReference type="Proteomes" id="UP001155586"/>
    </source>
</evidence>
<dbReference type="EMBL" id="JAKRRX010000029">
    <property type="protein sequence ID" value="MCW8333619.1"/>
    <property type="molecule type" value="Genomic_DNA"/>
</dbReference>
<evidence type="ECO:0000256" key="1">
    <source>
        <dbReference type="ARBA" id="ARBA00022679"/>
    </source>
</evidence>
<evidence type="ECO:0000259" key="3">
    <source>
        <dbReference type="Pfam" id="PF00685"/>
    </source>
</evidence>
<dbReference type="SUPFAM" id="SSF52540">
    <property type="entry name" value="P-loop containing nucleoside triphosphate hydrolases"/>
    <property type="match status" value="1"/>
</dbReference>
<name>A0A9X3CD56_9VIBR</name>
<keyword evidence="5" id="KW-1185">Reference proteome</keyword>
<dbReference type="PANTHER" id="PTHR10605">
    <property type="entry name" value="HEPARAN SULFATE SULFOTRANSFERASE"/>
    <property type="match status" value="1"/>
</dbReference>
<proteinExistence type="predicted"/>
<evidence type="ECO:0000256" key="2">
    <source>
        <dbReference type="ARBA" id="ARBA00023180"/>
    </source>
</evidence>
<dbReference type="InterPro" id="IPR000863">
    <property type="entry name" value="Sulfotransferase_dom"/>
</dbReference>
<dbReference type="Gene3D" id="3.40.50.300">
    <property type="entry name" value="P-loop containing nucleotide triphosphate hydrolases"/>
    <property type="match status" value="1"/>
</dbReference>
<dbReference type="Pfam" id="PF00685">
    <property type="entry name" value="Sulfotransfer_1"/>
    <property type="match status" value="1"/>
</dbReference>
<keyword evidence="1" id="KW-0808">Transferase</keyword>
<dbReference type="PANTHER" id="PTHR10605:SF56">
    <property type="entry name" value="BIFUNCTIONAL HEPARAN SULFATE N-DEACETYLASE_N-SULFOTRANSFERASE"/>
    <property type="match status" value="1"/>
</dbReference>
<keyword evidence="2" id="KW-0325">Glycoprotein</keyword>
<comment type="caution">
    <text evidence="4">The sequence shown here is derived from an EMBL/GenBank/DDBJ whole genome shotgun (WGS) entry which is preliminary data.</text>
</comment>
<dbReference type="InterPro" id="IPR037359">
    <property type="entry name" value="NST/OST"/>
</dbReference>
<dbReference type="GO" id="GO:0008146">
    <property type="term" value="F:sulfotransferase activity"/>
    <property type="evidence" value="ECO:0007669"/>
    <property type="project" value="InterPro"/>
</dbReference>
<dbReference type="InterPro" id="IPR027417">
    <property type="entry name" value="P-loop_NTPase"/>
</dbReference>
<accession>A0A9X3CD56</accession>
<dbReference type="Proteomes" id="UP001155586">
    <property type="component" value="Unassembled WGS sequence"/>
</dbReference>
<sequence>MREELKEHNLCFVVGMPKNGTTSLADWLTSIEDVSVHDVKEPHYFLPECNGHRGIVDYSNYISGFNKNKNNWFDCSTLYCFYDYSIEEISKVEGAKVILIIREPKSFLQSHFAQQYSTLDEIESDVNIAYRRNNSRDNTSCRDHNLIDYSKVIDYGAIIRRITARFNEKNALFIYYEDLIYRQHETLSEIAGFCNLKVDEIAALPKSNVRKNNPSISRYINRIDRNSRLISLFRYLNNKLLKGAFTSNRLELFMTKFGRNKLNVVLDEELINIIDSLIEKDRYVIEKHFGSLPVEWKY</sequence>
<dbReference type="AlphaFoldDB" id="A0A9X3CD56"/>
<feature type="domain" description="Sulfotransferase" evidence="3">
    <location>
        <begin position="12"/>
        <end position="215"/>
    </location>
</feature>